<comment type="caution">
    <text evidence="1">The sequence shown here is derived from an EMBL/GenBank/DDBJ whole genome shotgun (WGS) entry which is preliminary data.</text>
</comment>
<evidence type="ECO:0000313" key="1">
    <source>
        <dbReference type="EMBL" id="KAI8022111.1"/>
    </source>
</evidence>
<gene>
    <name evidence="1" type="ORF">LOK49_LG03G00148</name>
</gene>
<dbReference type="Proteomes" id="UP001060215">
    <property type="component" value="Chromosome 6"/>
</dbReference>
<protein>
    <submittedName>
        <fullName evidence="1">Uncharacterized protein</fullName>
    </submittedName>
</protein>
<proteinExistence type="predicted"/>
<reference evidence="1 2" key="1">
    <citation type="journal article" date="2022" name="Plant J.">
        <title>Chromosome-level genome of Camellia lanceoleosa provides a valuable resource for understanding genome evolution and self-incompatibility.</title>
        <authorList>
            <person name="Gong W."/>
            <person name="Xiao S."/>
            <person name="Wang L."/>
            <person name="Liao Z."/>
            <person name="Chang Y."/>
            <person name="Mo W."/>
            <person name="Hu G."/>
            <person name="Li W."/>
            <person name="Zhao G."/>
            <person name="Zhu H."/>
            <person name="Hu X."/>
            <person name="Ji K."/>
            <person name="Xiang X."/>
            <person name="Song Q."/>
            <person name="Yuan D."/>
            <person name="Jin S."/>
            <person name="Zhang L."/>
        </authorList>
    </citation>
    <scope>NUCLEOTIDE SEQUENCE [LARGE SCALE GENOMIC DNA]</scope>
    <source>
        <strain evidence="1">SQ_2022a</strain>
    </source>
</reference>
<organism evidence="1 2">
    <name type="scientific">Camellia lanceoleosa</name>
    <dbReference type="NCBI Taxonomy" id="1840588"/>
    <lineage>
        <taxon>Eukaryota</taxon>
        <taxon>Viridiplantae</taxon>
        <taxon>Streptophyta</taxon>
        <taxon>Embryophyta</taxon>
        <taxon>Tracheophyta</taxon>
        <taxon>Spermatophyta</taxon>
        <taxon>Magnoliopsida</taxon>
        <taxon>eudicotyledons</taxon>
        <taxon>Gunneridae</taxon>
        <taxon>Pentapetalae</taxon>
        <taxon>asterids</taxon>
        <taxon>Ericales</taxon>
        <taxon>Theaceae</taxon>
        <taxon>Camellia</taxon>
    </lineage>
</organism>
<dbReference type="EMBL" id="CM045763">
    <property type="protein sequence ID" value="KAI8022111.1"/>
    <property type="molecule type" value="Genomic_DNA"/>
</dbReference>
<keyword evidence="2" id="KW-1185">Reference proteome</keyword>
<sequence>MSVDLSSVPIKAVRNFHNPYGLIAIGGMYSVKRFSTLCQVGGMEYKELSSLNQKRSRIGNALYRLLFEETTTTSNTGTNPVNTRLDQCFEEFNIKKLEVHLDIKPLKKEIATTLEFKYQLYDMAPPEGHSWKSIGEELTKLVNPRDPEDMCTLTLLLAKLNTNPYSDLYTKALEILVSGGSSSILL</sequence>
<evidence type="ECO:0000313" key="2">
    <source>
        <dbReference type="Proteomes" id="UP001060215"/>
    </source>
</evidence>
<accession>A0ACC0I966</accession>
<name>A0ACC0I966_9ERIC</name>